<reference evidence="2 3" key="1">
    <citation type="submission" date="2021-02" db="EMBL/GenBank/DDBJ databases">
        <title>De Novo genome assembly of isolated myxobacteria.</title>
        <authorList>
            <person name="Stevens D.C."/>
        </authorList>
    </citation>
    <scope>NUCLEOTIDE SEQUENCE [LARGE SCALE GENOMIC DNA]</scope>
    <source>
        <strain evidence="3">SCPEA02</strain>
    </source>
</reference>
<gene>
    <name evidence="2" type="ORF">JY651_38570</name>
</gene>
<dbReference type="RefSeq" id="WP_206722637.1">
    <property type="nucleotide sequence ID" value="NZ_CP071090.1"/>
</dbReference>
<protein>
    <submittedName>
        <fullName evidence="2">DoxX family protein</fullName>
    </submittedName>
</protein>
<keyword evidence="1" id="KW-0472">Membrane</keyword>
<evidence type="ECO:0000256" key="1">
    <source>
        <dbReference type="SAM" id="Phobius"/>
    </source>
</evidence>
<keyword evidence="1" id="KW-0812">Transmembrane</keyword>
<proteinExistence type="predicted"/>
<dbReference type="EMBL" id="CP071090">
    <property type="protein sequence ID" value="QSQ21058.1"/>
    <property type="molecule type" value="Genomic_DNA"/>
</dbReference>
<keyword evidence="3" id="KW-1185">Reference proteome</keyword>
<organism evidence="2 3">
    <name type="scientific">Pyxidicoccus parkwayensis</name>
    <dbReference type="NCBI Taxonomy" id="2813578"/>
    <lineage>
        <taxon>Bacteria</taxon>
        <taxon>Pseudomonadati</taxon>
        <taxon>Myxococcota</taxon>
        <taxon>Myxococcia</taxon>
        <taxon>Myxococcales</taxon>
        <taxon>Cystobacterineae</taxon>
        <taxon>Myxococcaceae</taxon>
        <taxon>Pyxidicoccus</taxon>
    </lineage>
</organism>
<keyword evidence="1" id="KW-1133">Transmembrane helix</keyword>
<sequence>MSLVAKWGPRVARTLLGLVFFVFGLNFFLNFLPPQPPPPKEALPFIEGLMASGFVFPLIKAIEIAAGLALLSNRFVPLALTLLAPIIISISGFHFLLAPSYALPVILLALELYLAWSYRAAFAPMLRARVEPAASAEHAPAGQPVAAR</sequence>
<dbReference type="Proteomes" id="UP000662747">
    <property type="component" value="Chromosome"/>
</dbReference>
<evidence type="ECO:0000313" key="2">
    <source>
        <dbReference type="EMBL" id="QSQ21058.1"/>
    </source>
</evidence>
<evidence type="ECO:0000313" key="3">
    <source>
        <dbReference type="Proteomes" id="UP000662747"/>
    </source>
</evidence>
<feature type="transmembrane region" description="Helical" evidence="1">
    <location>
        <begin position="12"/>
        <end position="29"/>
    </location>
</feature>
<feature type="transmembrane region" description="Helical" evidence="1">
    <location>
        <begin position="78"/>
        <end position="97"/>
    </location>
</feature>
<feature type="transmembrane region" description="Helical" evidence="1">
    <location>
        <begin position="103"/>
        <end position="122"/>
    </location>
</feature>
<name>A0ABX7NRJ5_9BACT</name>
<feature type="transmembrane region" description="Helical" evidence="1">
    <location>
        <begin position="49"/>
        <end position="71"/>
    </location>
</feature>
<accession>A0ABX7NRJ5</accession>